<reference evidence="1" key="1">
    <citation type="submission" date="2023-01" db="EMBL/GenBank/DDBJ databases">
        <title>Vibrio sp. CB1-14 genome sequencing.</title>
        <authorList>
            <person name="Otstavnykh N."/>
            <person name="Isaeva M."/>
            <person name="Meleshko D."/>
        </authorList>
    </citation>
    <scope>NUCLEOTIDE SEQUENCE</scope>
    <source>
        <strain evidence="1">CB1-14</strain>
        <plasmid evidence="1">p1</plasmid>
    </source>
</reference>
<dbReference type="AlphaFoldDB" id="A0AAU8BTJ6"/>
<dbReference type="RefSeq" id="WP_353500309.1">
    <property type="nucleotide sequence ID" value="NZ_CP115922.1"/>
</dbReference>
<sequence length="199" mass="22614">MDIKKDFIIVVDETFISTSIKNELSKRVSHSNIYIYRSLSEAKALDYDGASYHFIIDMGISGATPFDIIYWIRTVRDVLPSTTVSLMTKNSDWPLLEAICHELDIDHLIDKSKEENIIDVIFSPKQILTVTERELERAAALLDCSRTKADTLTKLAQYTPQNSIAIDEDKTNAAISKRIGKVVQQVGIQYSALLLWFRK</sequence>
<organism evidence="1">
    <name type="scientific">Vibrio chaetopteri</name>
    <dbReference type="NCBI Taxonomy" id="3016528"/>
    <lineage>
        <taxon>Bacteria</taxon>
        <taxon>Pseudomonadati</taxon>
        <taxon>Pseudomonadota</taxon>
        <taxon>Gammaproteobacteria</taxon>
        <taxon>Vibrionales</taxon>
        <taxon>Vibrionaceae</taxon>
        <taxon>Vibrio</taxon>
    </lineage>
</organism>
<proteinExistence type="predicted"/>
<keyword evidence="1" id="KW-0614">Plasmid</keyword>
<name>A0AAU8BTJ6_9VIBR</name>
<evidence type="ECO:0000313" key="1">
    <source>
        <dbReference type="EMBL" id="XCD19188.1"/>
    </source>
</evidence>
<geneLocation type="plasmid" evidence="1">
    <name>p1</name>
</geneLocation>
<dbReference type="KEGG" id="vck:PG915_24955"/>
<accession>A0AAU8BTJ6</accession>
<evidence type="ECO:0008006" key="2">
    <source>
        <dbReference type="Google" id="ProtNLM"/>
    </source>
</evidence>
<gene>
    <name evidence="1" type="ORF">PG915_24955</name>
</gene>
<dbReference type="EMBL" id="CP115922">
    <property type="protein sequence ID" value="XCD19188.1"/>
    <property type="molecule type" value="Genomic_DNA"/>
</dbReference>
<protein>
    <recommendedName>
        <fullName evidence="2">Response regulator</fullName>
    </recommendedName>
</protein>